<dbReference type="AlphaFoldDB" id="A0A1Y1IFA8"/>
<evidence type="ECO:0000256" key="1">
    <source>
        <dbReference type="SAM" id="MobiDB-lite"/>
    </source>
</evidence>
<protein>
    <submittedName>
        <fullName evidence="2">Uncharacterized protein</fullName>
    </submittedName>
</protein>
<dbReference type="Proteomes" id="UP000054558">
    <property type="component" value="Unassembled WGS sequence"/>
</dbReference>
<feature type="region of interest" description="Disordered" evidence="1">
    <location>
        <begin position="183"/>
        <end position="209"/>
    </location>
</feature>
<sequence>MGLAFSQLAPQQSRQPADCADGISQNEVHEGAPYDLECGMGSCRSTFSSRQEEKDEEVTAAPPVVIRWVLREVIDWPSTWQTNDEEKGRIEVETEVHVARLLSCWKKHGEAFPEAFVEELSLLVASFQEEDCKVGPCFPINKLGQLSSFLADVFASSEDSVHVRKDSQELWVSVLAAFRRKHDQMSDQAPAPADDTSSSNLHTKDPPESLIKTSALEAERFEDLMPAPSVVTSWVLIDVANSGIPQRLLVTEENHLERDAQTEAHAERLRKCWEQHGDAFPKAFAMELSAFWQGLQDEQFKGHGDRVIQVATFLAQIFASVNASMHVTRGSEELWPSVLEELRRNLEDMSKGAEWAAPEAKQWRGRTQIMLQCVPSNLPKETLNSAKNITITTENYGNMAKAFRTLIEEMSAMEAEGYEKQLEAEKEAKKKALRAAMKRAPWEVEAKKAAEA</sequence>
<proteinExistence type="predicted"/>
<organism evidence="2 3">
    <name type="scientific">Klebsormidium nitens</name>
    <name type="common">Green alga</name>
    <name type="synonym">Ulothrix nitens</name>
    <dbReference type="NCBI Taxonomy" id="105231"/>
    <lineage>
        <taxon>Eukaryota</taxon>
        <taxon>Viridiplantae</taxon>
        <taxon>Streptophyta</taxon>
        <taxon>Klebsormidiophyceae</taxon>
        <taxon>Klebsormidiales</taxon>
        <taxon>Klebsormidiaceae</taxon>
        <taxon>Klebsormidium</taxon>
    </lineage>
</organism>
<keyword evidence="3" id="KW-1185">Reference proteome</keyword>
<accession>A0A1Y1IFA8</accession>
<evidence type="ECO:0000313" key="3">
    <source>
        <dbReference type="Proteomes" id="UP000054558"/>
    </source>
</evidence>
<evidence type="ECO:0000313" key="2">
    <source>
        <dbReference type="EMBL" id="GAQ88712.1"/>
    </source>
</evidence>
<name>A0A1Y1IFA8_KLENI</name>
<dbReference type="EMBL" id="DF237402">
    <property type="protein sequence ID" value="GAQ88712.1"/>
    <property type="molecule type" value="Genomic_DNA"/>
</dbReference>
<reference evidence="2 3" key="1">
    <citation type="journal article" date="2014" name="Nat. Commun.">
        <title>Klebsormidium flaccidum genome reveals primary factors for plant terrestrial adaptation.</title>
        <authorList>
            <person name="Hori K."/>
            <person name="Maruyama F."/>
            <person name="Fujisawa T."/>
            <person name="Togashi T."/>
            <person name="Yamamoto N."/>
            <person name="Seo M."/>
            <person name="Sato S."/>
            <person name="Yamada T."/>
            <person name="Mori H."/>
            <person name="Tajima N."/>
            <person name="Moriyama T."/>
            <person name="Ikeuchi M."/>
            <person name="Watanabe M."/>
            <person name="Wada H."/>
            <person name="Kobayashi K."/>
            <person name="Saito M."/>
            <person name="Masuda T."/>
            <person name="Sasaki-Sekimoto Y."/>
            <person name="Mashiguchi K."/>
            <person name="Awai K."/>
            <person name="Shimojima M."/>
            <person name="Masuda S."/>
            <person name="Iwai M."/>
            <person name="Nobusawa T."/>
            <person name="Narise T."/>
            <person name="Kondo S."/>
            <person name="Saito H."/>
            <person name="Sato R."/>
            <person name="Murakawa M."/>
            <person name="Ihara Y."/>
            <person name="Oshima-Yamada Y."/>
            <person name="Ohtaka K."/>
            <person name="Satoh M."/>
            <person name="Sonobe K."/>
            <person name="Ishii M."/>
            <person name="Ohtani R."/>
            <person name="Kanamori-Sato M."/>
            <person name="Honoki R."/>
            <person name="Miyazaki D."/>
            <person name="Mochizuki H."/>
            <person name="Umetsu J."/>
            <person name="Higashi K."/>
            <person name="Shibata D."/>
            <person name="Kamiya Y."/>
            <person name="Sato N."/>
            <person name="Nakamura Y."/>
            <person name="Tabata S."/>
            <person name="Ida S."/>
            <person name="Kurokawa K."/>
            <person name="Ohta H."/>
        </authorList>
    </citation>
    <scope>NUCLEOTIDE SEQUENCE [LARGE SCALE GENOMIC DNA]</scope>
    <source>
        <strain evidence="2 3">NIES-2285</strain>
    </source>
</reference>
<gene>
    <name evidence="2" type="ORF">KFL_004530170</name>
</gene>